<dbReference type="InterPro" id="IPR000073">
    <property type="entry name" value="AB_hydrolase_1"/>
</dbReference>
<gene>
    <name evidence="3" type="ORF">H6G68_12740</name>
</gene>
<reference evidence="3 4" key="1">
    <citation type="journal article" date="2020" name="ISME J.">
        <title>Comparative genomics reveals insights into cyanobacterial evolution and habitat adaptation.</title>
        <authorList>
            <person name="Chen M.Y."/>
            <person name="Teng W.K."/>
            <person name="Zhao L."/>
            <person name="Hu C.X."/>
            <person name="Zhou Y.K."/>
            <person name="Han B.P."/>
            <person name="Song L.R."/>
            <person name="Shu W.S."/>
        </authorList>
    </citation>
    <scope>NUCLEOTIDE SEQUENCE [LARGE SCALE GENOMIC DNA]</scope>
    <source>
        <strain evidence="3 4">FACHB-362</strain>
    </source>
</reference>
<proteinExistence type="predicted"/>
<protein>
    <submittedName>
        <fullName evidence="3">Alpha/beta hydrolase</fullName>
    </submittedName>
</protein>
<dbReference type="EMBL" id="JACJTQ010000017">
    <property type="protein sequence ID" value="MBD2692613.1"/>
    <property type="molecule type" value="Genomic_DNA"/>
</dbReference>
<organism evidence="3 4">
    <name type="scientific">Anabaena catenula FACHB-362</name>
    <dbReference type="NCBI Taxonomy" id="2692877"/>
    <lineage>
        <taxon>Bacteria</taxon>
        <taxon>Bacillati</taxon>
        <taxon>Cyanobacteriota</taxon>
        <taxon>Cyanophyceae</taxon>
        <taxon>Nostocales</taxon>
        <taxon>Nostocaceae</taxon>
        <taxon>Anabaena</taxon>
    </lineage>
</organism>
<keyword evidence="1 3" id="KW-0378">Hydrolase</keyword>
<dbReference type="PRINTS" id="PR00412">
    <property type="entry name" value="EPOXHYDRLASE"/>
</dbReference>
<dbReference type="SUPFAM" id="SSF53474">
    <property type="entry name" value="alpha/beta-Hydrolases"/>
    <property type="match status" value="1"/>
</dbReference>
<dbReference type="RefSeq" id="WP_190906986.1">
    <property type="nucleotide sequence ID" value="NZ_JACJTQ010000017.1"/>
</dbReference>
<sequence>MSIIENSWTHAYITTNGIQLHYVTQGESPLMLMLHGFPEFWYSWRHQIPEFSQNYQVVAVDLRGYNDSDKPQAKSAYVMDEFVKDIEGVVRGLGYESCILVAHDWGGAIAWNFAYAHPDMVEKLIILNLPHPAKFSQGLSTPQQLLRSYYIFLFQFPLIPELLLQTSDYEAIAKVIQGTAFNKNAFTTADIEAYKDAAAKRGALTAMLNYYRNLFSQLKPNKNWSILEVPTLMIWGEHDTALGKELTYGTQEYVRNLQIKYIPNSGHWVQQEQPELVTEYMQEFLLQKNSTNS</sequence>
<evidence type="ECO:0000313" key="3">
    <source>
        <dbReference type="EMBL" id="MBD2692613.1"/>
    </source>
</evidence>
<comment type="caution">
    <text evidence="3">The sequence shown here is derived from an EMBL/GenBank/DDBJ whole genome shotgun (WGS) entry which is preliminary data.</text>
</comment>
<dbReference type="Proteomes" id="UP000660381">
    <property type="component" value="Unassembled WGS sequence"/>
</dbReference>
<accession>A0ABR8J4T2</accession>
<evidence type="ECO:0000256" key="1">
    <source>
        <dbReference type="ARBA" id="ARBA00022801"/>
    </source>
</evidence>
<evidence type="ECO:0000259" key="2">
    <source>
        <dbReference type="Pfam" id="PF00561"/>
    </source>
</evidence>
<dbReference type="GO" id="GO:0016787">
    <property type="term" value="F:hydrolase activity"/>
    <property type="evidence" value="ECO:0007669"/>
    <property type="project" value="UniProtKB-KW"/>
</dbReference>
<keyword evidence="4" id="KW-1185">Reference proteome</keyword>
<dbReference type="PRINTS" id="PR00111">
    <property type="entry name" value="ABHYDROLASE"/>
</dbReference>
<dbReference type="Gene3D" id="3.40.50.1820">
    <property type="entry name" value="alpha/beta hydrolase"/>
    <property type="match status" value="1"/>
</dbReference>
<dbReference type="PANTHER" id="PTHR43329">
    <property type="entry name" value="EPOXIDE HYDROLASE"/>
    <property type="match status" value="1"/>
</dbReference>
<feature type="domain" description="AB hydrolase-1" evidence="2">
    <location>
        <begin position="29"/>
        <end position="272"/>
    </location>
</feature>
<dbReference type="InterPro" id="IPR029058">
    <property type="entry name" value="AB_hydrolase_fold"/>
</dbReference>
<evidence type="ECO:0000313" key="4">
    <source>
        <dbReference type="Proteomes" id="UP000660381"/>
    </source>
</evidence>
<name>A0ABR8J4T2_9NOST</name>
<dbReference type="Pfam" id="PF00561">
    <property type="entry name" value="Abhydrolase_1"/>
    <property type="match status" value="1"/>
</dbReference>
<dbReference type="InterPro" id="IPR000639">
    <property type="entry name" value="Epox_hydrolase-like"/>
</dbReference>